<dbReference type="InterPro" id="IPR050491">
    <property type="entry name" value="AmpC-like"/>
</dbReference>
<evidence type="ECO:0000313" key="4">
    <source>
        <dbReference type="Proteomes" id="UP000317303"/>
    </source>
</evidence>
<dbReference type="Pfam" id="PF00144">
    <property type="entry name" value="Beta-lactamase"/>
    <property type="match status" value="1"/>
</dbReference>
<evidence type="ECO:0000256" key="1">
    <source>
        <dbReference type="SAM" id="MobiDB-lite"/>
    </source>
</evidence>
<keyword evidence="3" id="KW-0378">Hydrolase</keyword>
<feature type="domain" description="Beta-lactamase-related" evidence="2">
    <location>
        <begin position="4"/>
        <end position="283"/>
    </location>
</feature>
<keyword evidence="3" id="KW-0645">Protease</keyword>
<organism evidence="3 4">
    <name type="scientific">Prauserella rugosa</name>
    <dbReference type="NCBI Taxonomy" id="43354"/>
    <lineage>
        <taxon>Bacteria</taxon>
        <taxon>Bacillati</taxon>
        <taxon>Actinomycetota</taxon>
        <taxon>Actinomycetes</taxon>
        <taxon>Pseudonocardiales</taxon>
        <taxon>Pseudonocardiaceae</taxon>
        <taxon>Prauserella</taxon>
    </lineage>
</organism>
<dbReference type="GO" id="GO:0004180">
    <property type="term" value="F:carboxypeptidase activity"/>
    <property type="evidence" value="ECO:0007669"/>
    <property type="project" value="UniProtKB-KW"/>
</dbReference>
<protein>
    <submittedName>
        <fullName evidence="3">D-alanyl-D-alanine carboxypeptidase</fullName>
    </submittedName>
</protein>
<evidence type="ECO:0000259" key="2">
    <source>
        <dbReference type="Pfam" id="PF00144"/>
    </source>
</evidence>
<reference evidence="3 4" key="1">
    <citation type="submission" date="2019-07" db="EMBL/GenBank/DDBJ databases">
        <title>R&amp;d 2014.</title>
        <authorList>
            <person name="Klenk H.-P."/>
        </authorList>
    </citation>
    <scope>NUCLEOTIDE SEQUENCE [LARGE SCALE GENOMIC DNA]</scope>
    <source>
        <strain evidence="3 4">DSM 43194</strain>
    </source>
</reference>
<proteinExistence type="predicted"/>
<dbReference type="AlphaFoldDB" id="A0A660CG80"/>
<dbReference type="EMBL" id="VLJV01000001">
    <property type="protein sequence ID" value="TWH22356.1"/>
    <property type="molecule type" value="Genomic_DNA"/>
</dbReference>
<dbReference type="PANTHER" id="PTHR46825">
    <property type="entry name" value="D-ALANYL-D-ALANINE-CARBOXYPEPTIDASE/ENDOPEPTIDASE AMPH"/>
    <property type="match status" value="1"/>
</dbReference>
<feature type="region of interest" description="Disordered" evidence="1">
    <location>
        <begin position="303"/>
        <end position="331"/>
    </location>
</feature>
<dbReference type="InterPro" id="IPR001466">
    <property type="entry name" value="Beta-lactam-related"/>
</dbReference>
<evidence type="ECO:0000313" key="3">
    <source>
        <dbReference type="EMBL" id="TWH22356.1"/>
    </source>
</evidence>
<keyword evidence="4" id="KW-1185">Reference proteome</keyword>
<dbReference type="Proteomes" id="UP000317303">
    <property type="component" value="Unassembled WGS sequence"/>
</dbReference>
<dbReference type="PANTHER" id="PTHR46825:SF7">
    <property type="entry name" value="D-ALANYL-D-ALANINE CARBOXYPEPTIDASE"/>
    <property type="match status" value="1"/>
</dbReference>
<keyword evidence="3" id="KW-0121">Carboxypeptidase</keyword>
<dbReference type="SUPFAM" id="SSF56601">
    <property type="entry name" value="beta-lactamase/transpeptidase-like"/>
    <property type="match status" value="1"/>
</dbReference>
<name>A0A660CG80_9PSEU</name>
<dbReference type="InterPro" id="IPR012338">
    <property type="entry name" value="Beta-lactam/transpept-like"/>
</dbReference>
<comment type="caution">
    <text evidence="3">The sequence shown here is derived from an EMBL/GenBank/DDBJ whole genome shotgun (WGS) entry which is preliminary data.</text>
</comment>
<gene>
    <name evidence="3" type="ORF">JD82_04233</name>
</gene>
<dbReference type="Gene3D" id="3.40.710.10">
    <property type="entry name" value="DD-peptidase/beta-lactamase superfamily"/>
    <property type="match status" value="1"/>
</dbReference>
<dbReference type="RefSeq" id="WP_051757881.1">
    <property type="nucleotide sequence ID" value="NZ_JOIJ01000010.1"/>
</dbReference>
<sequence>MTGDPDGRFRIASISKPFTATLVLQLADEGRIGLDDTVGEHLPGLLPYSEPITVRQLLQHTSGLLRDLPPHLTWETLPEIGTERFEAYTPERLVRASTDRPLQFRPGTSWAYSNVGYTVLAMLVEKVTGQRFETALDERITGPLQLSDTASMRSFPFVPGAAGRADLTEYDYSRYIGAGSMVSTADDVNRFFDALLGGELLSPDMLREMTDTVPATTPDGAYAGYDYGLGIYRMSLGKGCGEAWGHDGSLPGSGTLSLHRPDGDAGMTLTVNQNMTAPPETAGAVFGVLTTALCGEDTQPRIASQAGSATAVADQPPMPQQGGYPHRHGNS</sequence>
<accession>A0A660CG80</accession>